<dbReference type="Gene3D" id="2.60.40.1220">
    <property type="match status" value="1"/>
</dbReference>
<dbReference type="OrthoDB" id="1121493at2"/>
<evidence type="ECO:0000259" key="3">
    <source>
        <dbReference type="Pfam" id="PF13205"/>
    </source>
</evidence>
<protein>
    <submittedName>
        <fullName evidence="5">Putative secreted protein (Por secretion system target)</fullName>
    </submittedName>
</protein>
<organism evidence="5 6">
    <name type="scientific">Marinoscillum furvescens DSM 4134</name>
    <dbReference type="NCBI Taxonomy" id="1122208"/>
    <lineage>
        <taxon>Bacteria</taxon>
        <taxon>Pseudomonadati</taxon>
        <taxon>Bacteroidota</taxon>
        <taxon>Cytophagia</taxon>
        <taxon>Cytophagales</taxon>
        <taxon>Reichenbachiellaceae</taxon>
        <taxon>Marinoscillum</taxon>
    </lineage>
</organism>
<dbReference type="Proteomes" id="UP000256779">
    <property type="component" value="Unassembled WGS sequence"/>
</dbReference>
<accession>A0A3D9KYT4</accession>
<dbReference type="RefSeq" id="WP_115869465.1">
    <property type="nucleotide sequence ID" value="NZ_QREG01000019.1"/>
</dbReference>
<dbReference type="InterPro" id="IPR014755">
    <property type="entry name" value="Cu-Rt/internalin_Ig-like"/>
</dbReference>
<evidence type="ECO:0000313" key="5">
    <source>
        <dbReference type="EMBL" id="RED94963.1"/>
    </source>
</evidence>
<dbReference type="NCBIfam" id="TIGR04183">
    <property type="entry name" value="Por_Secre_tail"/>
    <property type="match status" value="1"/>
</dbReference>
<proteinExistence type="predicted"/>
<keyword evidence="6" id="KW-1185">Reference proteome</keyword>
<feature type="domain" description="Secretion system C-terminal sorting" evidence="4">
    <location>
        <begin position="366"/>
        <end position="425"/>
    </location>
</feature>
<dbReference type="InterPro" id="IPR026444">
    <property type="entry name" value="Secre_tail"/>
</dbReference>
<feature type="domain" description="SbsA Ig-like" evidence="3">
    <location>
        <begin position="251"/>
        <end position="346"/>
    </location>
</feature>
<evidence type="ECO:0000313" key="6">
    <source>
        <dbReference type="Proteomes" id="UP000256779"/>
    </source>
</evidence>
<dbReference type="Pfam" id="PF13205">
    <property type="entry name" value="Big_5"/>
    <property type="match status" value="1"/>
</dbReference>
<evidence type="ECO:0000256" key="2">
    <source>
        <dbReference type="SAM" id="SignalP"/>
    </source>
</evidence>
<reference evidence="5 6" key="1">
    <citation type="submission" date="2018-07" db="EMBL/GenBank/DDBJ databases">
        <title>Genomic Encyclopedia of Type Strains, Phase IV (KMG-IV): sequencing the most valuable type-strain genomes for metagenomic binning, comparative biology and taxonomic classification.</title>
        <authorList>
            <person name="Goeker M."/>
        </authorList>
    </citation>
    <scope>NUCLEOTIDE SEQUENCE [LARGE SCALE GENOMIC DNA]</scope>
    <source>
        <strain evidence="5 6">DSM 4134</strain>
    </source>
</reference>
<comment type="caution">
    <text evidence="5">The sequence shown here is derived from an EMBL/GenBank/DDBJ whole genome shotgun (WGS) entry which is preliminary data.</text>
</comment>
<evidence type="ECO:0000256" key="1">
    <source>
        <dbReference type="ARBA" id="ARBA00022729"/>
    </source>
</evidence>
<sequence length="431" mass="45196">MKKGILQLVAAVAVSVGAYGQTTVWNPAANPDGTGNWNEAANWTEGIPNPGSGKAVFNVEDAAPCLITDTQEVFQMVAGDNGIASEIVIKNGGTLTTGDVWSGIGYNNVATVTVETGGSLTFGQHMWVGFLAGAEGTVNVAGGTVSVVAMTGLGWEGGIGKVYVSDGLLDLANINATDMKSIGEGSLIDVSGGGLITINGNRLAHTGEDNVDYEDQLKPFIEAGRLTALGGNGDVIYWYNAEADETYIVAPTLVESTFPADASTEVSRDADIQIVFTKAMDQASVSDNITITPAIDNQAMGWSTSGDTLTISGDLKDGVTYAISVSKSAKDIYGYGLAFDESLSFTIEGDVLLNSDQNIQEQLVAYPNPTVDFFSFNKGLASEVKVFDATGRLMLQEYNVSKVNVQNLQSGTYLVKAIVNGDAFTGRILVK</sequence>
<feature type="signal peptide" evidence="2">
    <location>
        <begin position="1"/>
        <end position="20"/>
    </location>
</feature>
<dbReference type="Pfam" id="PF18962">
    <property type="entry name" value="Por_Secre_tail"/>
    <property type="match status" value="1"/>
</dbReference>
<keyword evidence="1 2" id="KW-0732">Signal</keyword>
<gene>
    <name evidence="5" type="ORF">C7460_11975</name>
</gene>
<name>A0A3D9KYT4_MARFU</name>
<dbReference type="InterPro" id="IPR032812">
    <property type="entry name" value="SbsA_Ig"/>
</dbReference>
<dbReference type="AlphaFoldDB" id="A0A3D9KYT4"/>
<dbReference type="EMBL" id="QREG01000019">
    <property type="protein sequence ID" value="RED94963.1"/>
    <property type="molecule type" value="Genomic_DNA"/>
</dbReference>
<evidence type="ECO:0000259" key="4">
    <source>
        <dbReference type="Pfam" id="PF18962"/>
    </source>
</evidence>
<feature type="chain" id="PRO_5017833916" evidence="2">
    <location>
        <begin position="21"/>
        <end position="431"/>
    </location>
</feature>